<dbReference type="EMBL" id="NBAG03000005">
    <property type="protein sequence ID" value="PNJ00724.1"/>
    <property type="molecule type" value="Genomic_DNA"/>
</dbReference>
<gene>
    <name evidence="1" type="ORF">CK820_G0012531</name>
</gene>
<name>A0A2J8QWU3_PANTR</name>
<accession>A0A2J8QWU3</accession>
<protein>
    <submittedName>
        <fullName evidence="1">DPP10 isoform 8</fullName>
    </submittedName>
</protein>
<evidence type="ECO:0000313" key="1">
    <source>
        <dbReference type="EMBL" id="PNJ00724.1"/>
    </source>
</evidence>
<comment type="caution">
    <text evidence="1">The sequence shown here is derived from an EMBL/GenBank/DDBJ whole genome shotgun (WGS) entry which is preliminary data.</text>
</comment>
<reference evidence="1" key="1">
    <citation type="submission" date="2017-12" db="EMBL/GenBank/DDBJ databases">
        <title>High-resolution comparative analysis of great ape genomes.</title>
        <authorList>
            <person name="Pollen A."/>
            <person name="Hastie A."/>
            <person name="Hormozdiari F."/>
            <person name="Dougherty M."/>
            <person name="Liu R."/>
            <person name="Chaisson M."/>
            <person name="Hoppe E."/>
            <person name="Hill C."/>
            <person name="Pang A."/>
            <person name="Hillier L."/>
            <person name="Baker C."/>
            <person name="Armstrong J."/>
            <person name="Shendure J."/>
            <person name="Paten B."/>
            <person name="Wilson R."/>
            <person name="Chao H."/>
            <person name="Schneider V."/>
            <person name="Ventura M."/>
            <person name="Kronenberg Z."/>
            <person name="Murali S."/>
            <person name="Gordon D."/>
            <person name="Cantsilieris S."/>
            <person name="Munson K."/>
            <person name="Nelson B."/>
            <person name="Raja A."/>
            <person name="Underwood J."/>
            <person name="Diekhans M."/>
            <person name="Fiddes I."/>
            <person name="Haussler D."/>
            <person name="Eichler E."/>
        </authorList>
    </citation>
    <scope>NUCLEOTIDE SEQUENCE [LARGE SCALE GENOMIC DNA]</scope>
    <source>
        <strain evidence="1">Yerkes chimp pedigree #C0471</strain>
    </source>
</reference>
<sequence length="60" mass="6860">MRKVESRGEGGREMNSQIHQKPGCLWKTSLGKTLCFTIQRLGGSMIQMWCIKARMDMSLN</sequence>
<proteinExistence type="predicted"/>
<dbReference type="AlphaFoldDB" id="A0A2J8QWU3"/>
<organism evidence="1">
    <name type="scientific">Pan troglodytes</name>
    <name type="common">Chimpanzee</name>
    <dbReference type="NCBI Taxonomy" id="9598"/>
    <lineage>
        <taxon>Eukaryota</taxon>
        <taxon>Metazoa</taxon>
        <taxon>Chordata</taxon>
        <taxon>Craniata</taxon>
        <taxon>Vertebrata</taxon>
        <taxon>Euteleostomi</taxon>
        <taxon>Mammalia</taxon>
        <taxon>Eutheria</taxon>
        <taxon>Euarchontoglires</taxon>
        <taxon>Primates</taxon>
        <taxon>Haplorrhini</taxon>
        <taxon>Catarrhini</taxon>
        <taxon>Hominidae</taxon>
        <taxon>Pan</taxon>
    </lineage>
</organism>